<dbReference type="EMBL" id="MPNX01000005">
    <property type="protein sequence ID" value="OOY35342.1"/>
    <property type="molecule type" value="Genomic_DNA"/>
</dbReference>
<protein>
    <recommendedName>
        <fullName evidence="3">Hemerythrin-like domain-containing protein</fullName>
    </recommendedName>
</protein>
<evidence type="ECO:0000313" key="1">
    <source>
        <dbReference type="EMBL" id="OOY35342.1"/>
    </source>
</evidence>
<gene>
    <name evidence="1" type="ORF">BOV88_05255</name>
</gene>
<comment type="caution">
    <text evidence="1">The sequence shown here is derived from an EMBL/GenBank/DDBJ whole genome shotgun (WGS) entry which is preliminary data.</text>
</comment>
<accession>A0A1T2D4U4</accession>
<name>A0A1T2D4U4_SOVGS</name>
<evidence type="ECO:0000313" key="2">
    <source>
        <dbReference type="Proteomes" id="UP000190962"/>
    </source>
</evidence>
<reference evidence="1 2" key="1">
    <citation type="submission" date="2016-11" db="EMBL/GenBank/DDBJ databases">
        <title>Mixed transmission modes and dynamic genome evolution in an obligate animal-bacterial symbiosis.</title>
        <authorList>
            <person name="Russell S.L."/>
            <person name="Corbett-Detig R.B."/>
            <person name="Cavanaugh C.M."/>
        </authorList>
    </citation>
    <scope>NUCLEOTIDE SEQUENCE [LARGE SCALE GENOMIC DNA]</scope>
    <source>
        <strain evidence="1">MA-KB16</strain>
    </source>
</reference>
<proteinExistence type="predicted"/>
<dbReference type="AlphaFoldDB" id="A0A1T2D4U4"/>
<organism evidence="1 2">
    <name type="scientific">Solemya velum gill symbiont</name>
    <dbReference type="NCBI Taxonomy" id="2340"/>
    <lineage>
        <taxon>Bacteria</taxon>
        <taxon>Pseudomonadati</taxon>
        <taxon>Pseudomonadota</taxon>
        <taxon>Gammaproteobacteria</taxon>
        <taxon>sulfur-oxidizing symbionts</taxon>
    </lineage>
</organism>
<dbReference type="RefSeq" id="WP_078452885.1">
    <property type="nucleotide sequence ID" value="NZ_MPNX01000005.1"/>
</dbReference>
<dbReference type="Proteomes" id="UP000190962">
    <property type="component" value="Unassembled WGS sequence"/>
</dbReference>
<evidence type="ECO:0008006" key="3">
    <source>
        <dbReference type="Google" id="ProtNLM"/>
    </source>
</evidence>
<sequence>MITYDELHNQNHKITEHANILHYLLADRSLCDSKVTCDLFFHFVDMVKEHIEVTDKHFYKHLLVCDQETKNTATKFMSGSVEIKKVFSEYLSKWCNKRGKQLRISDYENFKSETDEVFNMVLDRIQAETENLYPLVKEVTGDLRAVV</sequence>